<accession>A0A1L9SRN8</accession>
<dbReference type="Proteomes" id="UP000184188">
    <property type="component" value="Unassembled WGS sequence"/>
</dbReference>
<feature type="domain" description="Post-SET" evidence="11">
    <location>
        <begin position="446"/>
        <end position="462"/>
    </location>
</feature>
<dbReference type="SUPFAM" id="SSF82199">
    <property type="entry name" value="SET domain"/>
    <property type="match status" value="1"/>
</dbReference>
<dbReference type="PROSITE" id="PS50868">
    <property type="entry name" value="POST_SET"/>
    <property type="match status" value="1"/>
</dbReference>
<evidence type="ECO:0000256" key="5">
    <source>
        <dbReference type="ARBA" id="ARBA00022691"/>
    </source>
</evidence>
<dbReference type="Pfam" id="PF00856">
    <property type="entry name" value="SET"/>
    <property type="match status" value="1"/>
</dbReference>
<keyword evidence="6" id="KW-0479">Metal-binding</keyword>
<keyword evidence="5" id="KW-0949">S-adenosyl-L-methionine</keyword>
<dbReference type="GO" id="GO:0005634">
    <property type="term" value="C:nucleus"/>
    <property type="evidence" value="ECO:0007669"/>
    <property type="project" value="InterPro"/>
</dbReference>
<evidence type="ECO:0000256" key="7">
    <source>
        <dbReference type="ARBA" id="ARBA00022833"/>
    </source>
</evidence>
<keyword evidence="13" id="KW-1185">Reference proteome</keyword>
<dbReference type="SMART" id="SM00317">
    <property type="entry name" value="SET"/>
    <property type="match status" value="1"/>
</dbReference>
<evidence type="ECO:0000256" key="6">
    <source>
        <dbReference type="ARBA" id="ARBA00022723"/>
    </source>
</evidence>
<dbReference type="GO" id="GO:0032259">
    <property type="term" value="P:methylation"/>
    <property type="evidence" value="ECO:0007669"/>
    <property type="project" value="UniProtKB-KW"/>
</dbReference>
<evidence type="ECO:0000256" key="8">
    <source>
        <dbReference type="SAM" id="MobiDB-lite"/>
    </source>
</evidence>
<dbReference type="OrthoDB" id="308383at2759"/>
<feature type="compositionally biased region" description="Polar residues" evidence="8">
    <location>
        <begin position="53"/>
        <end position="63"/>
    </location>
</feature>
<dbReference type="InterPro" id="IPR050973">
    <property type="entry name" value="H3K9_Histone-Lys_N-MTase"/>
</dbReference>
<evidence type="ECO:0000313" key="12">
    <source>
        <dbReference type="EMBL" id="OJJ49741.1"/>
    </source>
</evidence>
<feature type="compositionally biased region" description="Polar residues" evidence="8">
    <location>
        <begin position="104"/>
        <end position="114"/>
    </location>
</feature>
<name>A0A1L9SRN8_9EURO</name>
<keyword evidence="4" id="KW-0808">Transferase</keyword>
<dbReference type="VEuPathDB" id="FungiDB:ASPZODRAFT_128257"/>
<evidence type="ECO:0000256" key="2">
    <source>
        <dbReference type="ARBA" id="ARBA00022454"/>
    </source>
</evidence>
<evidence type="ECO:0000259" key="11">
    <source>
        <dbReference type="PROSITE" id="PS50868"/>
    </source>
</evidence>
<feature type="region of interest" description="Disordered" evidence="8">
    <location>
        <begin position="35"/>
        <end position="63"/>
    </location>
</feature>
<dbReference type="GeneID" id="34608437"/>
<comment type="subcellular location">
    <subcellularLocation>
        <location evidence="1">Chromosome</location>
    </subcellularLocation>
</comment>
<dbReference type="InterPro" id="IPR007728">
    <property type="entry name" value="Pre-SET_dom"/>
</dbReference>
<evidence type="ECO:0000313" key="13">
    <source>
        <dbReference type="Proteomes" id="UP000184188"/>
    </source>
</evidence>
<feature type="domain" description="Pre-SET" evidence="10">
    <location>
        <begin position="233"/>
        <end position="303"/>
    </location>
</feature>
<dbReference type="PROSITE" id="PS50280">
    <property type="entry name" value="SET"/>
    <property type="match status" value="1"/>
</dbReference>
<gene>
    <name evidence="12" type="ORF">ASPZODRAFT_128257</name>
</gene>
<feature type="domain" description="SET" evidence="9">
    <location>
        <begin position="306"/>
        <end position="432"/>
    </location>
</feature>
<sequence>MTMVIDLTQDSDPEEPQNKALSSIISTLPHRTISSLQLPLKRKSRGSDDDESSSIVSAGGTSRTTPALEEVTFSVVVPSPSRALQQKIEYERRRHPRQPRLRGSTESSFSSGDYDTTPLMGLSQRYYPVDEQERKKASRAVYPPAKQPILAPSLRLRPRRGHQGPFLCATVQGGDGDPLVHTLHQKIASIKGPRVDLAPGVAPKLAGPIMGFEFINSYKIQRGVTKVDEAFNFGCSCSGSCDPATCLCLSLDEKSNNRIVPYKEVNGTHVLAPDFLQRTSMIYECNANCGCKETCWNRVVQRGRTIRLQIFDTGNRGFGLRSPDQIIAGQFIDLYLGEVIPKNKADRREELAASQNGHSYLFGLDFFHDDEGIYVVDGQRLGSPARFMNHSCNPTCKMFPVASSQGDDRLYNLAFFALRDIPQLQELTFDYNPNWEHSKTTKVDPNAVKCLCGELQCRGQLWPNQRKGTK</sequence>
<dbReference type="EMBL" id="KV878337">
    <property type="protein sequence ID" value="OJJ49741.1"/>
    <property type="molecule type" value="Genomic_DNA"/>
</dbReference>
<feature type="region of interest" description="Disordered" evidence="8">
    <location>
        <begin position="90"/>
        <end position="115"/>
    </location>
</feature>
<dbReference type="STRING" id="1073090.A0A1L9SRN8"/>
<dbReference type="Pfam" id="PF05033">
    <property type="entry name" value="Pre-SET"/>
    <property type="match status" value="1"/>
</dbReference>
<dbReference type="PANTHER" id="PTHR46223:SF3">
    <property type="entry name" value="HISTONE-LYSINE N-METHYLTRANSFERASE SET-23"/>
    <property type="match status" value="1"/>
</dbReference>
<reference evidence="13" key="1">
    <citation type="journal article" date="2017" name="Genome Biol.">
        <title>Comparative genomics reveals high biological diversity and specific adaptations in the industrially and medically important fungal genus Aspergillus.</title>
        <authorList>
            <person name="de Vries R.P."/>
            <person name="Riley R."/>
            <person name="Wiebenga A."/>
            <person name="Aguilar-Osorio G."/>
            <person name="Amillis S."/>
            <person name="Uchima C.A."/>
            <person name="Anderluh G."/>
            <person name="Asadollahi M."/>
            <person name="Askin M."/>
            <person name="Barry K."/>
            <person name="Battaglia E."/>
            <person name="Bayram O."/>
            <person name="Benocci T."/>
            <person name="Braus-Stromeyer S.A."/>
            <person name="Caldana C."/>
            <person name="Canovas D."/>
            <person name="Cerqueira G.C."/>
            <person name="Chen F."/>
            <person name="Chen W."/>
            <person name="Choi C."/>
            <person name="Clum A."/>
            <person name="Dos Santos R.A."/>
            <person name="Damasio A.R."/>
            <person name="Diallinas G."/>
            <person name="Emri T."/>
            <person name="Fekete E."/>
            <person name="Flipphi M."/>
            <person name="Freyberg S."/>
            <person name="Gallo A."/>
            <person name="Gournas C."/>
            <person name="Habgood R."/>
            <person name="Hainaut M."/>
            <person name="Harispe M.L."/>
            <person name="Henrissat B."/>
            <person name="Hilden K.S."/>
            <person name="Hope R."/>
            <person name="Hossain A."/>
            <person name="Karabika E."/>
            <person name="Karaffa L."/>
            <person name="Karanyi Z."/>
            <person name="Krasevec N."/>
            <person name="Kuo A."/>
            <person name="Kusch H."/>
            <person name="LaButti K."/>
            <person name="Lagendijk E.L."/>
            <person name="Lapidus A."/>
            <person name="Levasseur A."/>
            <person name="Lindquist E."/>
            <person name="Lipzen A."/>
            <person name="Logrieco A.F."/>
            <person name="MacCabe A."/>
            <person name="Maekelae M.R."/>
            <person name="Malavazi I."/>
            <person name="Melin P."/>
            <person name="Meyer V."/>
            <person name="Mielnichuk N."/>
            <person name="Miskei M."/>
            <person name="Molnar A.P."/>
            <person name="Mule G."/>
            <person name="Ngan C.Y."/>
            <person name="Orejas M."/>
            <person name="Orosz E."/>
            <person name="Ouedraogo J.P."/>
            <person name="Overkamp K.M."/>
            <person name="Park H.-S."/>
            <person name="Perrone G."/>
            <person name="Piumi F."/>
            <person name="Punt P.J."/>
            <person name="Ram A.F."/>
            <person name="Ramon A."/>
            <person name="Rauscher S."/>
            <person name="Record E."/>
            <person name="Riano-Pachon D.M."/>
            <person name="Robert V."/>
            <person name="Roehrig J."/>
            <person name="Ruller R."/>
            <person name="Salamov A."/>
            <person name="Salih N.S."/>
            <person name="Samson R.A."/>
            <person name="Sandor E."/>
            <person name="Sanguinetti M."/>
            <person name="Schuetze T."/>
            <person name="Sepcic K."/>
            <person name="Shelest E."/>
            <person name="Sherlock G."/>
            <person name="Sophianopoulou V."/>
            <person name="Squina F.M."/>
            <person name="Sun H."/>
            <person name="Susca A."/>
            <person name="Todd R.B."/>
            <person name="Tsang A."/>
            <person name="Unkles S.E."/>
            <person name="van de Wiele N."/>
            <person name="van Rossen-Uffink D."/>
            <person name="Oliveira J.V."/>
            <person name="Vesth T.C."/>
            <person name="Visser J."/>
            <person name="Yu J.-H."/>
            <person name="Zhou M."/>
            <person name="Andersen M.R."/>
            <person name="Archer D.B."/>
            <person name="Baker S.E."/>
            <person name="Benoit I."/>
            <person name="Brakhage A.A."/>
            <person name="Braus G.H."/>
            <person name="Fischer R."/>
            <person name="Frisvad J.C."/>
            <person name="Goldman G.H."/>
            <person name="Houbraken J."/>
            <person name="Oakley B."/>
            <person name="Pocsi I."/>
            <person name="Scazzocchio C."/>
            <person name="Seiboth B."/>
            <person name="vanKuyk P.A."/>
            <person name="Wortman J."/>
            <person name="Dyer P.S."/>
            <person name="Grigoriev I.V."/>
        </authorList>
    </citation>
    <scope>NUCLEOTIDE SEQUENCE [LARGE SCALE GENOMIC DNA]</scope>
    <source>
        <strain evidence="13">CBS 506.65</strain>
    </source>
</reference>
<evidence type="ECO:0000256" key="4">
    <source>
        <dbReference type="ARBA" id="ARBA00022679"/>
    </source>
</evidence>
<dbReference type="AlphaFoldDB" id="A0A1L9SRN8"/>
<dbReference type="GO" id="GO:0005694">
    <property type="term" value="C:chromosome"/>
    <property type="evidence" value="ECO:0007669"/>
    <property type="project" value="UniProtKB-SubCell"/>
</dbReference>
<feature type="region of interest" description="Disordered" evidence="8">
    <location>
        <begin position="1"/>
        <end position="20"/>
    </location>
</feature>
<evidence type="ECO:0000256" key="1">
    <source>
        <dbReference type="ARBA" id="ARBA00004286"/>
    </source>
</evidence>
<dbReference type="PROSITE" id="PS50867">
    <property type="entry name" value="PRE_SET"/>
    <property type="match status" value="1"/>
</dbReference>
<dbReference type="GO" id="GO:0008270">
    <property type="term" value="F:zinc ion binding"/>
    <property type="evidence" value="ECO:0007669"/>
    <property type="project" value="InterPro"/>
</dbReference>
<keyword evidence="2" id="KW-0158">Chromosome</keyword>
<keyword evidence="3" id="KW-0489">Methyltransferase</keyword>
<evidence type="ECO:0000256" key="3">
    <source>
        <dbReference type="ARBA" id="ARBA00022603"/>
    </source>
</evidence>
<evidence type="ECO:0000259" key="10">
    <source>
        <dbReference type="PROSITE" id="PS50867"/>
    </source>
</evidence>
<dbReference type="InterPro" id="IPR003616">
    <property type="entry name" value="Post-SET_dom"/>
</dbReference>
<evidence type="ECO:0000259" key="9">
    <source>
        <dbReference type="PROSITE" id="PS50280"/>
    </source>
</evidence>
<evidence type="ECO:0008006" key="14">
    <source>
        <dbReference type="Google" id="ProtNLM"/>
    </source>
</evidence>
<dbReference type="GO" id="GO:0042054">
    <property type="term" value="F:histone methyltransferase activity"/>
    <property type="evidence" value="ECO:0007669"/>
    <property type="project" value="InterPro"/>
</dbReference>
<dbReference type="InterPro" id="IPR046341">
    <property type="entry name" value="SET_dom_sf"/>
</dbReference>
<dbReference type="InterPro" id="IPR001214">
    <property type="entry name" value="SET_dom"/>
</dbReference>
<dbReference type="RefSeq" id="XP_022584251.1">
    <property type="nucleotide sequence ID" value="XM_022721972.1"/>
</dbReference>
<keyword evidence="7" id="KW-0862">Zinc</keyword>
<dbReference type="Gene3D" id="2.170.270.10">
    <property type="entry name" value="SET domain"/>
    <property type="match status" value="1"/>
</dbReference>
<organism evidence="12 13">
    <name type="scientific">Penicilliopsis zonata CBS 506.65</name>
    <dbReference type="NCBI Taxonomy" id="1073090"/>
    <lineage>
        <taxon>Eukaryota</taxon>
        <taxon>Fungi</taxon>
        <taxon>Dikarya</taxon>
        <taxon>Ascomycota</taxon>
        <taxon>Pezizomycotina</taxon>
        <taxon>Eurotiomycetes</taxon>
        <taxon>Eurotiomycetidae</taxon>
        <taxon>Eurotiales</taxon>
        <taxon>Aspergillaceae</taxon>
        <taxon>Penicilliopsis</taxon>
    </lineage>
</organism>
<proteinExistence type="predicted"/>
<dbReference type="PANTHER" id="PTHR46223">
    <property type="entry name" value="HISTONE-LYSINE N-METHYLTRANSFERASE SUV39H"/>
    <property type="match status" value="1"/>
</dbReference>
<protein>
    <recommendedName>
        <fullName evidence="14">SET domain-containing protein</fullName>
    </recommendedName>
</protein>
<dbReference type="SMART" id="SM00468">
    <property type="entry name" value="PreSET"/>
    <property type="match status" value="1"/>
</dbReference>